<reference evidence="2 3" key="1">
    <citation type="submission" date="2020-01" db="EMBL/GenBank/DDBJ databases">
        <title>Genomes assembled from Gulf of Kutch pelagic sediment metagenomes.</title>
        <authorList>
            <person name="Chandrashekar M."/>
            <person name="Mahajan M.S."/>
            <person name="Dave K.J."/>
            <person name="Vatsa P."/>
            <person name="Nathani N.M."/>
        </authorList>
    </citation>
    <scope>NUCLEOTIDE SEQUENCE [LARGE SCALE GENOMIC DNA]</scope>
    <source>
        <strain evidence="2">KS3-K002</strain>
    </source>
</reference>
<dbReference type="Pfam" id="PF00343">
    <property type="entry name" value="Phosphorylase"/>
    <property type="match status" value="1"/>
</dbReference>
<dbReference type="GO" id="GO:0030170">
    <property type="term" value="F:pyridoxal phosphate binding"/>
    <property type="evidence" value="ECO:0007669"/>
    <property type="project" value="InterPro"/>
</dbReference>
<dbReference type="GO" id="GO:0008184">
    <property type="term" value="F:glycogen phosphorylase activity"/>
    <property type="evidence" value="ECO:0007669"/>
    <property type="project" value="InterPro"/>
</dbReference>
<dbReference type="EMBL" id="JAACAK010000137">
    <property type="protein sequence ID" value="NIR76612.1"/>
    <property type="molecule type" value="Genomic_DNA"/>
</dbReference>
<gene>
    <name evidence="2" type="primary">glgP</name>
    <name evidence="2" type="ORF">GWO12_16145</name>
</gene>
<dbReference type="GO" id="GO:0005975">
    <property type="term" value="P:carbohydrate metabolic process"/>
    <property type="evidence" value="ECO:0007669"/>
    <property type="project" value="InterPro"/>
</dbReference>
<comment type="similarity">
    <text evidence="1">Belongs to the glycogen phosphorylase family.</text>
</comment>
<proteinExistence type="inferred from homology"/>
<dbReference type="SUPFAM" id="SSF53756">
    <property type="entry name" value="UDP-Glycosyltransferase/glycogen phosphorylase"/>
    <property type="match status" value="1"/>
</dbReference>
<dbReference type="InterPro" id="IPR052182">
    <property type="entry name" value="Glycogen/Maltodextrin_Phosph"/>
</dbReference>
<protein>
    <submittedName>
        <fullName evidence="2">Alpha-glucan family phosphorylase</fullName>
    </submittedName>
</protein>
<evidence type="ECO:0000313" key="3">
    <source>
        <dbReference type="Proteomes" id="UP000702544"/>
    </source>
</evidence>
<dbReference type="NCBIfam" id="TIGR02094">
    <property type="entry name" value="more_P_ylases"/>
    <property type="match status" value="1"/>
</dbReference>
<dbReference type="Proteomes" id="UP000702544">
    <property type="component" value="Unassembled WGS sequence"/>
</dbReference>
<accession>A0AAE4ZBZ1</accession>
<comment type="caution">
    <text evidence="2">The sequence shown here is derived from an EMBL/GenBank/DDBJ whole genome shotgun (WGS) entry which is preliminary data.</text>
</comment>
<dbReference type="AlphaFoldDB" id="A0AAE4ZBZ1"/>
<organism evidence="2 3">
    <name type="scientific">Candidatus Kutchimonas denitrificans</name>
    <dbReference type="NCBI Taxonomy" id="3056748"/>
    <lineage>
        <taxon>Bacteria</taxon>
        <taxon>Pseudomonadati</taxon>
        <taxon>Gemmatimonadota</taxon>
        <taxon>Gemmatimonadia</taxon>
        <taxon>Candidatus Palauibacterales</taxon>
        <taxon>Candidatus Palauibacteraceae</taxon>
        <taxon>Candidatus Kutchimonas</taxon>
    </lineage>
</organism>
<evidence type="ECO:0000313" key="2">
    <source>
        <dbReference type="EMBL" id="NIR76612.1"/>
    </source>
</evidence>
<dbReference type="InterPro" id="IPR011834">
    <property type="entry name" value="Agluc_phsphrylas"/>
</dbReference>
<dbReference type="PANTHER" id="PTHR42655">
    <property type="entry name" value="GLYCOGEN PHOSPHORYLASE"/>
    <property type="match status" value="1"/>
</dbReference>
<sequence>MNFTSVPNGATVAYFSMEIALDPDMPTYSGGLGVLAGDILRSAADLGVGMVGVTLIHRKGYFRQHLDEQGTQTESPHDWSPEERLQPLDPIVTVEIEGREVKVRVWRFEVRGRNGHIVPVLLLDTALPDNTAADQTLTDHLYGGDERYRLIQETILGIGGVEILRALGQDTNLIYHMNEGHSSLLTLALLEHRLGESGKPQISDEEIEAVRKACVFTTHTPVPAGHDQFPRDLVTRVLGERRTERLEATACLPDDRLNMTYLGLRFSRYINGVSMRHGEVSLGMFPEYPVEAITNGVHVETWAAEPIGQLLDRYIPDWRDDNRYLRYAIKIPLDEIQHAHAENKRRLLQLTEERTGVWLDEGTFTIGFARRATPYKRAELLLSEPERLEYIAESAGPLQIIFGGKAHPNDGAGKDLIRHIFEVGQQFSDAVRIVYLEDYGWKLARLLTAGTDLWLNTPAPPREASGTSGMKAACNGVPSLSILDGWWVEGHIERVTGWAIAEDHSEAADEAAEIAALYDKLEHDIVPMYYDRPTDYARVMRSAIALNASFFNTQRVVSQYLHNAYSD</sequence>
<dbReference type="PANTHER" id="PTHR42655:SF1">
    <property type="entry name" value="GLYCOGEN PHOSPHORYLASE"/>
    <property type="match status" value="1"/>
</dbReference>
<name>A0AAE4ZBZ1_9BACT</name>
<dbReference type="Gene3D" id="3.40.50.2000">
    <property type="entry name" value="Glycogen Phosphorylase B"/>
    <property type="match status" value="3"/>
</dbReference>
<evidence type="ECO:0000256" key="1">
    <source>
        <dbReference type="ARBA" id="ARBA00006047"/>
    </source>
</evidence>
<dbReference type="InterPro" id="IPR000811">
    <property type="entry name" value="Glyco_trans_35"/>
</dbReference>